<name>A0A1L9Q159_ASPVE</name>
<feature type="repeat" description="ANK" evidence="1">
    <location>
        <begin position="65"/>
        <end position="99"/>
    </location>
</feature>
<dbReference type="RefSeq" id="XP_040673253.1">
    <property type="nucleotide sequence ID" value="XM_040810773.1"/>
</dbReference>
<dbReference type="InterPro" id="IPR036770">
    <property type="entry name" value="Ankyrin_rpt-contain_sf"/>
</dbReference>
<dbReference type="GeneID" id="63726284"/>
<dbReference type="OrthoDB" id="2142040at2759"/>
<dbReference type="SMART" id="SM00248">
    <property type="entry name" value="ANK"/>
    <property type="match status" value="3"/>
</dbReference>
<protein>
    <submittedName>
        <fullName evidence="2">Uncharacterized protein</fullName>
    </submittedName>
</protein>
<gene>
    <name evidence="2" type="ORF">ASPVEDRAFT_33713</name>
</gene>
<dbReference type="Gene3D" id="1.25.40.20">
    <property type="entry name" value="Ankyrin repeat-containing domain"/>
    <property type="match status" value="1"/>
</dbReference>
<organism evidence="2 3">
    <name type="scientific">Aspergillus versicolor CBS 583.65</name>
    <dbReference type="NCBI Taxonomy" id="1036611"/>
    <lineage>
        <taxon>Eukaryota</taxon>
        <taxon>Fungi</taxon>
        <taxon>Dikarya</taxon>
        <taxon>Ascomycota</taxon>
        <taxon>Pezizomycotina</taxon>
        <taxon>Eurotiomycetes</taxon>
        <taxon>Eurotiomycetidae</taxon>
        <taxon>Eurotiales</taxon>
        <taxon>Aspergillaceae</taxon>
        <taxon>Aspergillus</taxon>
        <taxon>Aspergillus subgen. Nidulantes</taxon>
    </lineage>
</organism>
<dbReference type="PROSITE" id="PS50297">
    <property type="entry name" value="ANK_REP_REGION"/>
    <property type="match status" value="2"/>
</dbReference>
<feature type="repeat" description="ANK" evidence="1">
    <location>
        <begin position="32"/>
        <end position="64"/>
    </location>
</feature>
<dbReference type="Proteomes" id="UP000184073">
    <property type="component" value="Unassembled WGS sequence"/>
</dbReference>
<dbReference type="PANTHER" id="PTHR34706:SF3">
    <property type="entry name" value="ANKYRIN REPEAT PROTEIN (AFU_ORTHOLOGUE AFUA_7G06200)"/>
    <property type="match status" value="1"/>
</dbReference>
<sequence length="526" mass="57791">MTLHGDSQEGTLTRASLQKYLVLVSINVEDKNGFTSLALAVKNGHPSVVKLLLQNGATADQPVRDGRTPLFLAANAKQNRRRIVQLLLEQNPKPDVDASSPEWNNEIPLMVAITQGRDPEVVQLLVDAGASLTRTNDRGETAVSVADQSTNNAMKNALVPKGQRSSIGSALAQLLVSALLFALAYAEKWPGVQNIIQNVIRSANNQANPTPAGSKPAPGTDIDDPQTVEDFKHNISNIIQDSGLDDFFAPGDPHVQEIAQKAAVLRRDVANPLSSPPMLMKLARVALYQPVLYIGDRKQEKGSRSIDDSGSMTEDNRMVRARALVTLMTEVATTLVGDNKGVHLRFINKEDSTANNLRSQGVEQRMNFTPEGWTEIGTNLKKKILQPMVYDVINKDVLQRPVLVLTITDGVPSKENSNEFRKAIVESKKELKAKNYQKQAVLFDLSQIGNDPEAVAFIESFDGDSATSDVLHRTAGMHSSWWCRVSANWGIEHTDALFQELRDAGKEDELKKWLLNKLATPITFKP</sequence>
<dbReference type="Pfam" id="PF12796">
    <property type="entry name" value="Ank_2"/>
    <property type="match status" value="1"/>
</dbReference>
<keyword evidence="3" id="KW-1185">Reference proteome</keyword>
<dbReference type="InterPro" id="IPR002110">
    <property type="entry name" value="Ankyrin_rpt"/>
</dbReference>
<evidence type="ECO:0000313" key="3">
    <source>
        <dbReference type="Proteomes" id="UP000184073"/>
    </source>
</evidence>
<keyword evidence="1" id="KW-0040">ANK repeat</keyword>
<evidence type="ECO:0000313" key="2">
    <source>
        <dbReference type="EMBL" id="OJJ07491.1"/>
    </source>
</evidence>
<dbReference type="Pfam" id="PF00023">
    <property type="entry name" value="Ank"/>
    <property type="match status" value="1"/>
</dbReference>
<dbReference type="PANTHER" id="PTHR34706">
    <property type="entry name" value="SLR1338 PROTEIN"/>
    <property type="match status" value="1"/>
</dbReference>
<dbReference type="SUPFAM" id="SSF48403">
    <property type="entry name" value="Ankyrin repeat"/>
    <property type="match status" value="1"/>
</dbReference>
<feature type="repeat" description="ANK" evidence="1">
    <location>
        <begin position="104"/>
        <end position="137"/>
    </location>
</feature>
<dbReference type="PROSITE" id="PS50088">
    <property type="entry name" value="ANK_REPEAT"/>
    <property type="match status" value="3"/>
</dbReference>
<evidence type="ECO:0000256" key="1">
    <source>
        <dbReference type="PROSITE-ProRule" id="PRU00023"/>
    </source>
</evidence>
<dbReference type="STRING" id="1036611.A0A1L9Q159"/>
<dbReference type="AlphaFoldDB" id="A0A1L9Q159"/>
<proteinExistence type="predicted"/>
<accession>A0A1L9Q159</accession>
<dbReference type="VEuPathDB" id="FungiDB:ASPVEDRAFT_33713"/>
<reference evidence="3" key="1">
    <citation type="journal article" date="2017" name="Genome Biol.">
        <title>Comparative genomics reveals high biological diversity and specific adaptations in the industrially and medically important fungal genus Aspergillus.</title>
        <authorList>
            <person name="de Vries R.P."/>
            <person name="Riley R."/>
            <person name="Wiebenga A."/>
            <person name="Aguilar-Osorio G."/>
            <person name="Amillis S."/>
            <person name="Uchima C.A."/>
            <person name="Anderluh G."/>
            <person name="Asadollahi M."/>
            <person name="Askin M."/>
            <person name="Barry K."/>
            <person name="Battaglia E."/>
            <person name="Bayram O."/>
            <person name="Benocci T."/>
            <person name="Braus-Stromeyer S.A."/>
            <person name="Caldana C."/>
            <person name="Canovas D."/>
            <person name="Cerqueira G.C."/>
            <person name="Chen F."/>
            <person name="Chen W."/>
            <person name="Choi C."/>
            <person name="Clum A."/>
            <person name="Dos Santos R.A."/>
            <person name="Damasio A.R."/>
            <person name="Diallinas G."/>
            <person name="Emri T."/>
            <person name="Fekete E."/>
            <person name="Flipphi M."/>
            <person name="Freyberg S."/>
            <person name="Gallo A."/>
            <person name="Gournas C."/>
            <person name="Habgood R."/>
            <person name="Hainaut M."/>
            <person name="Harispe M.L."/>
            <person name="Henrissat B."/>
            <person name="Hilden K.S."/>
            <person name="Hope R."/>
            <person name="Hossain A."/>
            <person name="Karabika E."/>
            <person name="Karaffa L."/>
            <person name="Karanyi Z."/>
            <person name="Krasevec N."/>
            <person name="Kuo A."/>
            <person name="Kusch H."/>
            <person name="LaButti K."/>
            <person name="Lagendijk E.L."/>
            <person name="Lapidus A."/>
            <person name="Levasseur A."/>
            <person name="Lindquist E."/>
            <person name="Lipzen A."/>
            <person name="Logrieco A.F."/>
            <person name="MacCabe A."/>
            <person name="Maekelae M.R."/>
            <person name="Malavazi I."/>
            <person name="Melin P."/>
            <person name="Meyer V."/>
            <person name="Mielnichuk N."/>
            <person name="Miskei M."/>
            <person name="Molnar A.P."/>
            <person name="Mule G."/>
            <person name="Ngan C.Y."/>
            <person name="Orejas M."/>
            <person name="Orosz E."/>
            <person name="Ouedraogo J.P."/>
            <person name="Overkamp K.M."/>
            <person name="Park H.-S."/>
            <person name="Perrone G."/>
            <person name="Piumi F."/>
            <person name="Punt P.J."/>
            <person name="Ram A.F."/>
            <person name="Ramon A."/>
            <person name="Rauscher S."/>
            <person name="Record E."/>
            <person name="Riano-Pachon D.M."/>
            <person name="Robert V."/>
            <person name="Roehrig J."/>
            <person name="Ruller R."/>
            <person name="Salamov A."/>
            <person name="Salih N.S."/>
            <person name="Samson R.A."/>
            <person name="Sandor E."/>
            <person name="Sanguinetti M."/>
            <person name="Schuetze T."/>
            <person name="Sepcic K."/>
            <person name="Shelest E."/>
            <person name="Sherlock G."/>
            <person name="Sophianopoulou V."/>
            <person name="Squina F.M."/>
            <person name="Sun H."/>
            <person name="Susca A."/>
            <person name="Todd R.B."/>
            <person name="Tsang A."/>
            <person name="Unkles S.E."/>
            <person name="van de Wiele N."/>
            <person name="van Rossen-Uffink D."/>
            <person name="Oliveira J.V."/>
            <person name="Vesth T.C."/>
            <person name="Visser J."/>
            <person name="Yu J.-H."/>
            <person name="Zhou M."/>
            <person name="Andersen M.R."/>
            <person name="Archer D.B."/>
            <person name="Baker S.E."/>
            <person name="Benoit I."/>
            <person name="Brakhage A.A."/>
            <person name="Braus G.H."/>
            <person name="Fischer R."/>
            <person name="Frisvad J.C."/>
            <person name="Goldman G.H."/>
            <person name="Houbraken J."/>
            <person name="Oakley B."/>
            <person name="Pocsi I."/>
            <person name="Scazzocchio C."/>
            <person name="Seiboth B."/>
            <person name="vanKuyk P.A."/>
            <person name="Wortman J."/>
            <person name="Dyer P.S."/>
            <person name="Grigoriev I.V."/>
        </authorList>
    </citation>
    <scope>NUCLEOTIDE SEQUENCE [LARGE SCALE GENOMIC DNA]</scope>
    <source>
        <strain evidence="3">CBS 583.65</strain>
    </source>
</reference>
<dbReference type="EMBL" id="KV878137">
    <property type="protein sequence ID" value="OJJ07491.1"/>
    <property type="molecule type" value="Genomic_DNA"/>
</dbReference>